<evidence type="ECO:0000313" key="2">
    <source>
        <dbReference type="Proteomes" id="UP001066276"/>
    </source>
</evidence>
<keyword evidence="2" id="KW-1185">Reference proteome</keyword>
<protein>
    <submittedName>
        <fullName evidence="1">Uncharacterized protein</fullName>
    </submittedName>
</protein>
<dbReference type="Proteomes" id="UP001066276">
    <property type="component" value="Chromosome 4_1"/>
</dbReference>
<gene>
    <name evidence="1" type="ORF">NDU88_004952</name>
</gene>
<dbReference type="AlphaFoldDB" id="A0AAV7TAK9"/>
<comment type="caution">
    <text evidence="1">The sequence shown here is derived from an EMBL/GenBank/DDBJ whole genome shotgun (WGS) entry which is preliminary data.</text>
</comment>
<organism evidence="1 2">
    <name type="scientific">Pleurodeles waltl</name>
    <name type="common">Iberian ribbed newt</name>
    <dbReference type="NCBI Taxonomy" id="8319"/>
    <lineage>
        <taxon>Eukaryota</taxon>
        <taxon>Metazoa</taxon>
        <taxon>Chordata</taxon>
        <taxon>Craniata</taxon>
        <taxon>Vertebrata</taxon>
        <taxon>Euteleostomi</taxon>
        <taxon>Amphibia</taxon>
        <taxon>Batrachia</taxon>
        <taxon>Caudata</taxon>
        <taxon>Salamandroidea</taxon>
        <taxon>Salamandridae</taxon>
        <taxon>Pleurodelinae</taxon>
        <taxon>Pleurodeles</taxon>
    </lineage>
</organism>
<proteinExistence type="predicted"/>
<name>A0AAV7TAK9_PLEWA</name>
<sequence length="69" mass="7392">MSALGSLEQRISEACLCRSFVRTTLGERCTRKEATERVGSNTSGLPDCPGCGAREMGRVGMKLPQATDD</sequence>
<accession>A0AAV7TAK9</accession>
<evidence type="ECO:0000313" key="1">
    <source>
        <dbReference type="EMBL" id="KAJ1173111.1"/>
    </source>
</evidence>
<reference evidence="1" key="1">
    <citation type="journal article" date="2022" name="bioRxiv">
        <title>Sequencing and chromosome-scale assembly of the giantPleurodeles waltlgenome.</title>
        <authorList>
            <person name="Brown T."/>
            <person name="Elewa A."/>
            <person name="Iarovenko S."/>
            <person name="Subramanian E."/>
            <person name="Araus A.J."/>
            <person name="Petzold A."/>
            <person name="Susuki M."/>
            <person name="Suzuki K.-i.T."/>
            <person name="Hayashi T."/>
            <person name="Toyoda A."/>
            <person name="Oliveira C."/>
            <person name="Osipova E."/>
            <person name="Leigh N.D."/>
            <person name="Simon A."/>
            <person name="Yun M.H."/>
        </authorList>
    </citation>
    <scope>NUCLEOTIDE SEQUENCE</scope>
    <source>
        <strain evidence="1">20211129_DDA</strain>
        <tissue evidence="1">Liver</tissue>
    </source>
</reference>
<dbReference type="EMBL" id="JANPWB010000007">
    <property type="protein sequence ID" value="KAJ1173111.1"/>
    <property type="molecule type" value="Genomic_DNA"/>
</dbReference>